<evidence type="ECO:0000256" key="11">
    <source>
        <dbReference type="ARBA" id="ARBA00048679"/>
    </source>
</evidence>
<evidence type="ECO:0000256" key="5">
    <source>
        <dbReference type="ARBA" id="ARBA00022741"/>
    </source>
</evidence>
<dbReference type="SMART" id="SM00220">
    <property type="entry name" value="S_TKc"/>
    <property type="match status" value="1"/>
</dbReference>
<dbReference type="Pfam" id="PF00704">
    <property type="entry name" value="Glyco_hydro_18"/>
    <property type="match status" value="1"/>
</dbReference>
<evidence type="ECO:0000256" key="12">
    <source>
        <dbReference type="SAM" id="Phobius"/>
    </source>
</evidence>
<reference evidence="16" key="2">
    <citation type="submission" date="2023-05" db="EMBL/GenBank/DDBJ databases">
        <authorList>
            <person name="Schelkunov M.I."/>
        </authorList>
    </citation>
    <scope>NUCLEOTIDE SEQUENCE</scope>
    <source>
        <strain evidence="16">Hsosn_3</strain>
        <tissue evidence="16">Leaf</tissue>
    </source>
</reference>
<dbReference type="InterPro" id="IPR001223">
    <property type="entry name" value="Glyco_hydro18_cat"/>
</dbReference>
<dbReference type="GO" id="GO:0005975">
    <property type="term" value="P:carbohydrate metabolic process"/>
    <property type="evidence" value="ECO:0007669"/>
    <property type="project" value="InterPro"/>
</dbReference>
<dbReference type="GO" id="GO:0004674">
    <property type="term" value="F:protein serine/threonine kinase activity"/>
    <property type="evidence" value="ECO:0007669"/>
    <property type="project" value="UniProtKB-KW"/>
</dbReference>
<keyword evidence="3" id="KW-0808">Transferase</keyword>
<name>A0AAD8NCU3_9APIA</name>
<evidence type="ECO:0000256" key="2">
    <source>
        <dbReference type="ARBA" id="ARBA00022527"/>
    </source>
</evidence>
<dbReference type="PROSITE" id="PS50011">
    <property type="entry name" value="PROTEIN_KINASE_DOM"/>
    <property type="match status" value="1"/>
</dbReference>
<comment type="catalytic activity">
    <reaction evidence="10">
        <text>L-threonyl-[protein] + ATP = O-phospho-L-threonyl-[protein] + ADP + H(+)</text>
        <dbReference type="Rhea" id="RHEA:46608"/>
        <dbReference type="Rhea" id="RHEA-COMP:11060"/>
        <dbReference type="Rhea" id="RHEA-COMP:11605"/>
        <dbReference type="ChEBI" id="CHEBI:15378"/>
        <dbReference type="ChEBI" id="CHEBI:30013"/>
        <dbReference type="ChEBI" id="CHEBI:30616"/>
        <dbReference type="ChEBI" id="CHEBI:61977"/>
        <dbReference type="ChEBI" id="CHEBI:456216"/>
        <dbReference type="EC" id="2.7.11.1"/>
    </reaction>
</comment>
<keyword evidence="5" id="KW-0547">Nucleotide-binding</keyword>
<accession>A0AAD8NCU3</accession>
<keyword evidence="12" id="KW-0472">Membrane</keyword>
<evidence type="ECO:0000256" key="8">
    <source>
        <dbReference type="ARBA" id="ARBA00023157"/>
    </source>
</evidence>
<dbReference type="PROSITE" id="PS00108">
    <property type="entry name" value="PROTEIN_KINASE_ST"/>
    <property type="match status" value="1"/>
</dbReference>
<dbReference type="SUPFAM" id="SSF51445">
    <property type="entry name" value="(Trans)glycosidases"/>
    <property type="match status" value="1"/>
</dbReference>
<evidence type="ECO:0000256" key="6">
    <source>
        <dbReference type="ARBA" id="ARBA00022777"/>
    </source>
</evidence>
<feature type="transmembrane region" description="Helical" evidence="12">
    <location>
        <begin position="371"/>
        <end position="392"/>
    </location>
</feature>
<keyword evidence="12" id="KW-1133">Transmembrane helix</keyword>
<dbReference type="Gene3D" id="3.10.50.10">
    <property type="match status" value="1"/>
</dbReference>
<dbReference type="Pfam" id="PF00069">
    <property type="entry name" value="Pkinase"/>
    <property type="match status" value="1"/>
</dbReference>
<dbReference type="SUPFAM" id="SSF56112">
    <property type="entry name" value="Protein kinase-like (PK-like)"/>
    <property type="match status" value="1"/>
</dbReference>
<evidence type="ECO:0000259" key="15">
    <source>
        <dbReference type="PROSITE" id="PS51910"/>
    </source>
</evidence>
<keyword evidence="6 16" id="KW-0418">Kinase</keyword>
<dbReference type="GO" id="GO:0005524">
    <property type="term" value="F:ATP binding"/>
    <property type="evidence" value="ECO:0007669"/>
    <property type="project" value="UniProtKB-KW"/>
</dbReference>
<organism evidence="16 17">
    <name type="scientific">Heracleum sosnowskyi</name>
    <dbReference type="NCBI Taxonomy" id="360622"/>
    <lineage>
        <taxon>Eukaryota</taxon>
        <taxon>Viridiplantae</taxon>
        <taxon>Streptophyta</taxon>
        <taxon>Embryophyta</taxon>
        <taxon>Tracheophyta</taxon>
        <taxon>Spermatophyta</taxon>
        <taxon>Magnoliopsida</taxon>
        <taxon>eudicotyledons</taxon>
        <taxon>Gunneridae</taxon>
        <taxon>Pentapetalae</taxon>
        <taxon>asterids</taxon>
        <taxon>campanulids</taxon>
        <taxon>Apiales</taxon>
        <taxon>Apiaceae</taxon>
        <taxon>Apioideae</taxon>
        <taxon>apioid superclade</taxon>
        <taxon>Tordylieae</taxon>
        <taxon>Tordyliinae</taxon>
        <taxon>Heracleum</taxon>
    </lineage>
</organism>
<gene>
    <name evidence="16" type="ORF">POM88_003211</name>
</gene>
<evidence type="ECO:0000256" key="4">
    <source>
        <dbReference type="ARBA" id="ARBA00022729"/>
    </source>
</evidence>
<reference evidence="16" key="1">
    <citation type="submission" date="2023-02" db="EMBL/GenBank/DDBJ databases">
        <title>Genome of toxic invasive species Heracleum sosnowskyi carries increased number of genes despite the absence of recent whole-genome duplications.</title>
        <authorList>
            <person name="Schelkunov M."/>
            <person name="Shtratnikova V."/>
            <person name="Makarenko M."/>
            <person name="Klepikova A."/>
            <person name="Omelchenko D."/>
            <person name="Novikova G."/>
            <person name="Obukhova E."/>
            <person name="Bogdanov V."/>
            <person name="Penin A."/>
            <person name="Logacheva M."/>
        </authorList>
    </citation>
    <scope>NUCLEOTIDE SEQUENCE</scope>
    <source>
        <strain evidence="16">Hsosn_3</strain>
        <tissue evidence="16">Leaf</tissue>
    </source>
</reference>
<keyword evidence="17" id="KW-1185">Reference proteome</keyword>
<dbReference type="InterPro" id="IPR000719">
    <property type="entry name" value="Prot_kinase_dom"/>
</dbReference>
<dbReference type="GO" id="GO:0005886">
    <property type="term" value="C:plasma membrane"/>
    <property type="evidence" value="ECO:0007669"/>
    <property type="project" value="TreeGrafter"/>
</dbReference>
<evidence type="ECO:0000313" key="17">
    <source>
        <dbReference type="Proteomes" id="UP001237642"/>
    </source>
</evidence>
<keyword evidence="2" id="KW-0723">Serine/threonine-protein kinase</keyword>
<feature type="domain" description="Protein kinase" evidence="14">
    <location>
        <begin position="431"/>
        <end position="717"/>
    </location>
</feature>
<dbReference type="Proteomes" id="UP001237642">
    <property type="component" value="Unassembled WGS sequence"/>
</dbReference>
<keyword evidence="16" id="KW-0675">Receptor</keyword>
<evidence type="ECO:0000259" key="14">
    <source>
        <dbReference type="PROSITE" id="PS50011"/>
    </source>
</evidence>
<evidence type="ECO:0000256" key="1">
    <source>
        <dbReference type="ARBA" id="ARBA00012513"/>
    </source>
</evidence>
<evidence type="ECO:0000256" key="3">
    <source>
        <dbReference type="ARBA" id="ARBA00022679"/>
    </source>
</evidence>
<feature type="chain" id="PRO_5042049425" description="non-specific serine/threonine protein kinase" evidence="13">
    <location>
        <begin position="18"/>
        <end position="747"/>
    </location>
</feature>
<dbReference type="AlphaFoldDB" id="A0AAD8NCU3"/>
<dbReference type="PANTHER" id="PTHR27002">
    <property type="entry name" value="RECEPTOR-LIKE SERINE/THREONINE-PROTEIN KINASE SD1-8"/>
    <property type="match status" value="1"/>
</dbReference>
<keyword evidence="12" id="KW-0812">Transmembrane</keyword>
<dbReference type="Gene3D" id="3.30.200.20">
    <property type="entry name" value="Phosphorylase Kinase, domain 1"/>
    <property type="match status" value="1"/>
</dbReference>
<dbReference type="InterPro" id="IPR029070">
    <property type="entry name" value="Chitinase_insertion_sf"/>
</dbReference>
<dbReference type="PANTHER" id="PTHR27002:SF559">
    <property type="entry name" value="CYSTEINE-RICH RLK (RECEPTOR-LIKE KINASE) PROTEIN"/>
    <property type="match status" value="1"/>
</dbReference>
<dbReference type="Gene3D" id="3.20.20.80">
    <property type="entry name" value="Glycosidases"/>
    <property type="match status" value="1"/>
</dbReference>
<dbReference type="InterPro" id="IPR011583">
    <property type="entry name" value="Chitinase_II/V-like_cat"/>
</dbReference>
<dbReference type="CDD" id="cd02879">
    <property type="entry name" value="GH18_plant_chitinase_class_V"/>
    <property type="match status" value="1"/>
</dbReference>
<dbReference type="SUPFAM" id="SSF54556">
    <property type="entry name" value="Chitinase insertion domain"/>
    <property type="match status" value="1"/>
</dbReference>
<keyword evidence="8" id="KW-1015">Disulfide bond</keyword>
<dbReference type="FunFam" id="3.10.50.10:FF:000015">
    <property type="entry name" value="Chitotriosidase-1"/>
    <property type="match status" value="1"/>
</dbReference>
<proteinExistence type="predicted"/>
<comment type="caution">
    <text evidence="16">The sequence shown here is derived from an EMBL/GenBank/DDBJ whole genome shotgun (WGS) entry which is preliminary data.</text>
</comment>
<feature type="signal peptide" evidence="13">
    <location>
        <begin position="1"/>
        <end position="17"/>
    </location>
</feature>
<keyword evidence="4 13" id="KW-0732">Signal</keyword>
<evidence type="ECO:0000256" key="10">
    <source>
        <dbReference type="ARBA" id="ARBA00047899"/>
    </source>
</evidence>
<keyword evidence="7" id="KW-0067">ATP-binding</keyword>
<evidence type="ECO:0000256" key="9">
    <source>
        <dbReference type="ARBA" id="ARBA00023180"/>
    </source>
</evidence>
<dbReference type="FunFam" id="1.10.510.10:FF:001964">
    <property type="entry name" value="Uncharacterized protein"/>
    <property type="match status" value="1"/>
</dbReference>
<dbReference type="GO" id="GO:0008061">
    <property type="term" value="F:chitin binding"/>
    <property type="evidence" value="ECO:0007669"/>
    <property type="project" value="InterPro"/>
</dbReference>
<feature type="domain" description="GH18" evidence="15">
    <location>
        <begin position="23"/>
        <end position="365"/>
    </location>
</feature>
<dbReference type="InterPro" id="IPR017853">
    <property type="entry name" value="GH"/>
</dbReference>
<dbReference type="InterPro" id="IPR011009">
    <property type="entry name" value="Kinase-like_dom_sf"/>
</dbReference>
<dbReference type="InterPro" id="IPR008271">
    <property type="entry name" value="Ser/Thr_kinase_AS"/>
</dbReference>
<dbReference type="EC" id="2.7.11.1" evidence="1"/>
<comment type="catalytic activity">
    <reaction evidence="11">
        <text>L-seryl-[protein] + ATP = O-phospho-L-seryl-[protein] + ADP + H(+)</text>
        <dbReference type="Rhea" id="RHEA:17989"/>
        <dbReference type="Rhea" id="RHEA-COMP:9863"/>
        <dbReference type="Rhea" id="RHEA-COMP:11604"/>
        <dbReference type="ChEBI" id="CHEBI:15378"/>
        <dbReference type="ChEBI" id="CHEBI:29999"/>
        <dbReference type="ChEBI" id="CHEBI:30616"/>
        <dbReference type="ChEBI" id="CHEBI:83421"/>
        <dbReference type="ChEBI" id="CHEBI:456216"/>
        <dbReference type="EC" id="2.7.11.1"/>
    </reaction>
</comment>
<evidence type="ECO:0000313" key="16">
    <source>
        <dbReference type="EMBL" id="KAK1403606.1"/>
    </source>
</evidence>
<dbReference type="Gene3D" id="1.10.510.10">
    <property type="entry name" value="Transferase(Phosphotransferase) domain 1"/>
    <property type="match status" value="1"/>
</dbReference>
<protein>
    <recommendedName>
        <fullName evidence="1">non-specific serine/threonine protein kinase</fullName>
        <ecNumber evidence="1">2.7.11.1</ecNumber>
    </recommendedName>
</protein>
<dbReference type="EMBL" id="JAUIZM010000001">
    <property type="protein sequence ID" value="KAK1403606.1"/>
    <property type="molecule type" value="Genomic_DNA"/>
</dbReference>
<dbReference type="SMART" id="SM00636">
    <property type="entry name" value="Glyco_18"/>
    <property type="match status" value="1"/>
</dbReference>
<evidence type="ECO:0000256" key="7">
    <source>
        <dbReference type="ARBA" id="ARBA00022840"/>
    </source>
</evidence>
<dbReference type="PROSITE" id="PS51910">
    <property type="entry name" value="GH18_2"/>
    <property type="match status" value="1"/>
</dbReference>
<sequence>MLIKIITLFLLVTLVRCSGSHTWIRAGYWYVGSEYPVPDINSALFTHLTCAFAHINPNTYEISLSSADEPYVSTFTNIVKRKNPAVVTLLSTWTGDKNSSALPSMVTQSSRRKSFIQSSINIARKYEFQGLELYASAMLRMGINMTNMKTFLNEWRAAIYMEAKTSKQPRLILTMAGYYSPRQSSMSYPIDALRRNLDWIHIVAYDYHLPLNENFTAAHAALYDPSSQLNTDYGIKEWIKRGIPANKLVLGLAFHGYAWTLVNFTHNSIGSPASGVAITKDGSMSYSFIMKFLSSYRAVSVYNATYVVNYCIINSYWIGYDDVDAVRTKVSYAKDLGLLGYNVWQVPHDYNWMLSKAAAGLEDKHDKRKRWVLIVWPIAAVIAFLLGTMMLLRRRAHILKVNQVLQRGKKSSSPNLQVFSFAVIKEATNNFSMNNRLGEGGYGPVYKGILQNGQEIAVKRHSQNSKQGIEEFENEVTLTAKLQHVNLVRLIGFCTEREEKMLIYEYMPNKSLDFYMFEPIARSMLQWEKWVHIIEGVTQGLLYLQEYSRLTIIHRDLKASNILLDPEMRPKISDFGIARSFQKDENEGNTRNIVGTYGYVPPEYVKRGIYSRKYDVYSFGVILLQIISGKKCTHLYGATGNLNLLEYAYDLWKSGKGKEFTDPLLNDATSSCKVSRCIQVALLCVQENWAERPTMLEISSLLRNETEVIPNPERPAFSTDGNGEAMRFTTEDVISVDIATISQVVPR</sequence>
<keyword evidence="9" id="KW-0325">Glycoprotein</keyword>
<dbReference type="FunFam" id="3.30.200.20:FF:000195">
    <property type="entry name" value="G-type lectin S-receptor-like serine/threonine-protein kinase"/>
    <property type="match status" value="1"/>
</dbReference>
<evidence type="ECO:0000256" key="13">
    <source>
        <dbReference type="SAM" id="SignalP"/>
    </source>
</evidence>